<accession>A0A2T5Q1I2</accession>
<protein>
    <submittedName>
        <fullName evidence="1">MazF family toxin-antitoxin system</fullName>
    </submittedName>
</protein>
<sequence length="108" mass="12532">MKINEIYTAFVAWQGGGKRRPILIVRTAEEEFYFLKVTSKYANKSEHIKQLYYPLQDWQEEGLKKQSYIDTGNLLNLPNDAVTTSYVGKLTAKDKIGLARFIENRSRL</sequence>
<dbReference type="EMBL" id="QAZN01000024">
    <property type="protein sequence ID" value="PTV01841.1"/>
    <property type="molecule type" value="Genomic_DNA"/>
</dbReference>
<dbReference type="AlphaFoldDB" id="A0A2T5Q1I2"/>
<comment type="caution">
    <text evidence="1">The sequence shown here is derived from an EMBL/GenBank/DDBJ whole genome shotgun (WGS) entry which is preliminary data.</text>
</comment>
<reference evidence="2" key="1">
    <citation type="submission" date="2018-04" db="EMBL/GenBank/DDBJ databases">
        <title>Draft Genome Sequences of 10 Lactobacillus Species from 22 Commercial Probiotic Products.</title>
        <authorList>
            <person name="Gangiredla J."/>
            <person name="Barnaba T.J."/>
            <person name="Mammel M.K."/>
            <person name="Lacher D.W."/>
            <person name="Elkins C.A."/>
            <person name="Lampel K.A."/>
            <person name="Whitehouse C.A."/>
            <person name="Tartera C."/>
        </authorList>
    </citation>
    <scope>NUCLEOTIDE SEQUENCE [LARGE SCALE GENOMIC DNA]</scope>
    <source>
        <strain evidence="2">DS12_10</strain>
    </source>
</reference>
<evidence type="ECO:0000313" key="2">
    <source>
        <dbReference type="Proteomes" id="UP000244083"/>
    </source>
</evidence>
<name>A0A2T5Q1I2_LIMRT</name>
<gene>
    <name evidence="1" type="ORF">DB325_09335</name>
</gene>
<dbReference type="SUPFAM" id="SSF50118">
    <property type="entry name" value="Cell growth inhibitor/plasmid maintenance toxic component"/>
    <property type="match status" value="1"/>
</dbReference>
<dbReference type="RefSeq" id="WP_089413534.1">
    <property type="nucleotide sequence ID" value="NZ_CP065318.1"/>
</dbReference>
<organism evidence="1 2">
    <name type="scientific">Limosilactobacillus reuteri</name>
    <name type="common">Lactobacillus reuteri</name>
    <dbReference type="NCBI Taxonomy" id="1598"/>
    <lineage>
        <taxon>Bacteria</taxon>
        <taxon>Bacillati</taxon>
        <taxon>Bacillota</taxon>
        <taxon>Bacilli</taxon>
        <taxon>Lactobacillales</taxon>
        <taxon>Lactobacillaceae</taxon>
        <taxon>Limosilactobacillus</taxon>
    </lineage>
</organism>
<proteinExistence type="predicted"/>
<evidence type="ECO:0000313" key="1">
    <source>
        <dbReference type="EMBL" id="PTV01841.1"/>
    </source>
</evidence>
<dbReference type="Proteomes" id="UP000244083">
    <property type="component" value="Unassembled WGS sequence"/>
</dbReference>